<dbReference type="InterPro" id="IPR041657">
    <property type="entry name" value="HTH_17"/>
</dbReference>
<feature type="domain" description="Helix-turn-helix" evidence="1">
    <location>
        <begin position="10"/>
        <end position="54"/>
    </location>
</feature>
<dbReference type="PATRIC" id="fig|56193.3.peg.3309"/>
<sequence length="63" mass="6824">MQPLCVRITVAAQMLGIGRTKLYALIKRGELKTIKLDGSVLITMTSLEAFVQRCAEAGSSGRK</sequence>
<dbReference type="EMBL" id="LBIC01000007">
    <property type="protein sequence ID" value="KKW91386.1"/>
    <property type="molecule type" value="Genomic_DNA"/>
</dbReference>
<organism evidence="2 3">
    <name type="scientific">Sphingobium chungbukense</name>
    <dbReference type="NCBI Taxonomy" id="56193"/>
    <lineage>
        <taxon>Bacteria</taxon>
        <taxon>Pseudomonadati</taxon>
        <taxon>Pseudomonadota</taxon>
        <taxon>Alphaproteobacteria</taxon>
        <taxon>Sphingomonadales</taxon>
        <taxon>Sphingomonadaceae</taxon>
        <taxon>Sphingobium</taxon>
    </lineage>
</organism>
<protein>
    <recommendedName>
        <fullName evidence="1">Helix-turn-helix domain-containing protein</fullName>
    </recommendedName>
</protein>
<accession>A0A0M3AR45</accession>
<dbReference type="AlphaFoldDB" id="A0A0M3AR45"/>
<dbReference type="Pfam" id="PF12728">
    <property type="entry name" value="HTH_17"/>
    <property type="match status" value="1"/>
</dbReference>
<keyword evidence="3" id="KW-1185">Reference proteome</keyword>
<comment type="caution">
    <text evidence="2">The sequence shown here is derived from an EMBL/GenBank/DDBJ whole genome shotgun (WGS) entry which is preliminary data.</text>
</comment>
<evidence type="ECO:0000259" key="1">
    <source>
        <dbReference type="Pfam" id="PF12728"/>
    </source>
</evidence>
<dbReference type="STRING" id="56193.YP76_15815"/>
<gene>
    <name evidence="2" type="ORF">YP76_15815</name>
</gene>
<name>A0A0M3AR45_9SPHN</name>
<proteinExistence type="predicted"/>
<reference evidence="2 3" key="1">
    <citation type="submission" date="2015-04" db="EMBL/GenBank/DDBJ databases">
        <title>Genome sequence of aromatic hydrocarbons-degrading Sphingobium chungbukense DJ77.</title>
        <authorList>
            <person name="Kim Y.-C."/>
            <person name="Chae J.-C."/>
        </authorList>
    </citation>
    <scope>NUCLEOTIDE SEQUENCE [LARGE SCALE GENOMIC DNA]</scope>
    <source>
        <strain evidence="2 3">DJ77</strain>
    </source>
</reference>
<dbReference type="Proteomes" id="UP000033874">
    <property type="component" value="Unassembled WGS sequence"/>
</dbReference>
<evidence type="ECO:0000313" key="2">
    <source>
        <dbReference type="EMBL" id="KKW91386.1"/>
    </source>
</evidence>
<evidence type="ECO:0000313" key="3">
    <source>
        <dbReference type="Proteomes" id="UP000033874"/>
    </source>
</evidence>